<dbReference type="GO" id="GO:0016020">
    <property type="term" value="C:membrane"/>
    <property type="evidence" value="ECO:0007669"/>
    <property type="project" value="UniProtKB-SubCell"/>
</dbReference>
<evidence type="ECO:0000256" key="2">
    <source>
        <dbReference type="ARBA" id="ARBA00008114"/>
    </source>
</evidence>
<protein>
    <submittedName>
        <fullName evidence="9">Cation diffusion facilitator family transporter</fullName>
    </submittedName>
</protein>
<dbReference type="InterPro" id="IPR027469">
    <property type="entry name" value="Cation_efflux_TMD_sf"/>
</dbReference>
<dbReference type="STRING" id="626937.HMPREF3293_01631"/>
<dbReference type="PATRIC" id="fig|626937.4.peg.1613"/>
<keyword evidence="5 7" id="KW-1133">Transmembrane helix</keyword>
<evidence type="ECO:0000259" key="8">
    <source>
        <dbReference type="Pfam" id="PF01545"/>
    </source>
</evidence>
<sequence>MFETPITKTEKKYGDDKIKSRAALIRIAGVTGILANVLFAAIKFVIGTAANSIAITSDAVNNLTDASSSIITLAGLKLSQKPADRKHPLGYGRIEYISGLIVAAIVLITGVEFFQTSVGRIADPEPVDFSVLQLVLLGVFVVGKLILGRLDKEFGLRSKSGALVASGTDARMDALVSTLTIITAVITMATGIVIDGYAGVAMSLFIMFNGISLIKDTVNSIIGSRADKKVVDEVKADILGIEPIRGAYDMIIHNYGPATQLGTLNLEMPDYTTVEQAYMAMEQAQRKVYQKHHIYFTFGLYSVNTYDDDVISARDQVTAIVKGTEGAISIHAFNYDKNNKLIRFDIIVDFGVHDFMEFRNKLIRKLSESYPGFTFDINVDLDYA</sequence>
<evidence type="ECO:0000256" key="5">
    <source>
        <dbReference type="ARBA" id="ARBA00022989"/>
    </source>
</evidence>
<dbReference type="Gene3D" id="1.20.1510.10">
    <property type="entry name" value="Cation efflux protein transmembrane domain"/>
    <property type="match status" value="1"/>
</dbReference>
<dbReference type="Proteomes" id="UP000070366">
    <property type="component" value="Unassembled WGS sequence"/>
</dbReference>
<dbReference type="RefSeq" id="WP_066519690.1">
    <property type="nucleotide sequence ID" value="NZ_CABMOF010000002.1"/>
</dbReference>
<dbReference type="AlphaFoldDB" id="A0A136Q428"/>
<evidence type="ECO:0000256" key="7">
    <source>
        <dbReference type="SAM" id="Phobius"/>
    </source>
</evidence>
<dbReference type="InterPro" id="IPR050291">
    <property type="entry name" value="CDF_Transporter"/>
</dbReference>
<keyword evidence="4 7" id="KW-0812">Transmembrane</keyword>
<keyword evidence="3" id="KW-0813">Transport</keyword>
<dbReference type="OrthoDB" id="9806522at2"/>
<proteinExistence type="inferred from homology"/>
<evidence type="ECO:0000256" key="1">
    <source>
        <dbReference type="ARBA" id="ARBA00004141"/>
    </source>
</evidence>
<dbReference type="SUPFAM" id="SSF160240">
    <property type="entry name" value="Cation efflux protein cytoplasmic domain-like"/>
    <property type="match status" value="1"/>
</dbReference>
<evidence type="ECO:0000256" key="3">
    <source>
        <dbReference type="ARBA" id="ARBA00022448"/>
    </source>
</evidence>
<dbReference type="EMBL" id="LSZW01000061">
    <property type="protein sequence ID" value="KXK65419.1"/>
    <property type="molecule type" value="Genomic_DNA"/>
</dbReference>
<feature type="transmembrane region" description="Helical" evidence="7">
    <location>
        <begin position="23"/>
        <end position="46"/>
    </location>
</feature>
<reference evidence="9 10" key="1">
    <citation type="submission" date="2016-02" db="EMBL/GenBank/DDBJ databases">
        <authorList>
            <person name="Wen L."/>
            <person name="He K."/>
            <person name="Yang H."/>
        </authorList>
    </citation>
    <scope>NUCLEOTIDE SEQUENCE [LARGE SCALE GENOMIC DNA]</scope>
    <source>
        <strain evidence="9 10">DSM 22607</strain>
    </source>
</reference>
<comment type="similarity">
    <text evidence="2">Belongs to the cation diffusion facilitator (CDF) transporter (TC 2.A.4) family.</text>
</comment>
<evidence type="ECO:0000256" key="6">
    <source>
        <dbReference type="ARBA" id="ARBA00023136"/>
    </source>
</evidence>
<feature type="transmembrane region" description="Helical" evidence="7">
    <location>
        <begin position="94"/>
        <end position="111"/>
    </location>
</feature>
<gene>
    <name evidence="9" type="ORF">HMPREF3293_01631</name>
</gene>
<keyword evidence="10" id="KW-1185">Reference proteome</keyword>
<feature type="transmembrane region" description="Helical" evidence="7">
    <location>
        <begin position="174"/>
        <end position="194"/>
    </location>
</feature>
<dbReference type="InterPro" id="IPR002524">
    <property type="entry name" value="Cation_efflux"/>
</dbReference>
<dbReference type="SUPFAM" id="SSF161111">
    <property type="entry name" value="Cation efflux protein transmembrane domain-like"/>
    <property type="match status" value="1"/>
</dbReference>
<evidence type="ECO:0000313" key="10">
    <source>
        <dbReference type="Proteomes" id="UP000070366"/>
    </source>
</evidence>
<comment type="subcellular location">
    <subcellularLocation>
        <location evidence="1">Membrane</location>
        <topology evidence="1">Multi-pass membrane protein</topology>
    </subcellularLocation>
</comment>
<evidence type="ECO:0000313" key="9">
    <source>
        <dbReference type="EMBL" id="KXK65419.1"/>
    </source>
</evidence>
<dbReference type="KEGG" id="cmiu:B1H56_10985"/>
<dbReference type="Pfam" id="PF01545">
    <property type="entry name" value="Cation_efflux"/>
    <property type="match status" value="1"/>
</dbReference>
<feature type="transmembrane region" description="Helical" evidence="7">
    <location>
        <begin position="131"/>
        <end position="150"/>
    </location>
</feature>
<keyword evidence="6 7" id="KW-0472">Membrane</keyword>
<evidence type="ECO:0000256" key="4">
    <source>
        <dbReference type="ARBA" id="ARBA00022692"/>
    </source>
</evidence>
<organism evidence="9 10">
    <name type="scientific">Christensenella minuta</name>
    <dbReference type="NCBI Taxonomy" id="626937"/>
    <lineage>
        <taxon>Bacteria</taxon>
        <taxon>Bacillati</taxon>
        <taxon>Bacillota</taxon>
        <taxon>Clostridia</taxon>
        <taxon>Christensenellales</taxon>
        <taxon>Christensenellaceae</taxon>
        <taxon>Christensenella</taxon>
    </lineage>
</organism>
<name>A0A136Q428_9FIRM</name>
<dbReference type="GO" id="GO:0008324">
    <property type="term" value="F:monoatomic cation transmembrane transporter activity"/>
    <property type="evidence" value="ECO:0007669"/>
    <property type="project" value="InterPro"/>
</dbReference>
<dbReference type="InterPro" id="IPR036837">
    <property type="entry name" value="Cation_efflux_CTD_sf"/>
</dbReference>
<dbReference type="PANTHER" id="PTHR43840:SF50">
    <property type="entry name" value="MANGANESE EFFLUX SYSTEM PROTEIN MNES"/>
    <property type="match status" value="1"/>
</dbReference>
<dbReference type="PANTHER" id="PTHR43840">
    <property type="entry name" value="MITOCHONDRIAL METAL TRANSPORTER 1-RELATED"/>
    <property type="match status" value="1"/>
</dbReference>
<comment type="caution">
    <text evidence="9">The sequence shown here is derived from an EMBL/GenBank/DDBJ whole genome shotgun (WGS) entry which is preliminary data.</text>
</comment>
<dbReference type="NCBIfam" id="TIGR01297">
    <property type="entry name" value="CDF"/>
    <property type="match status" value="1"/>
</dbReference>
<dbReference type="InterPro" id="IPR058533">
    <property type="entry name" value="Cation_efflux_TM"/>
</dbReference>
<accession>A0A136Q428</accession>
<feature type="domain" description="Cation efflux protein transmembrane" evidence="8">
    <location>
        <begin position="32"/>
        <end position="221"/>
    </location>
</feature>